<reference evidence="2 3" key="1">
    <citation type="journal article" date="2018" name="Mol. Biol. Evol.">
        <title>Broad Genomic Sampling Reveals a Smut Pathogenic Ancestry of the Fungal Clade Ustilaginomycotina.</title>
        <authorList>
            <person name="Kijpornyongpan T."/>
            <person name="Mondo S.J."/>
            <person name="Barry K."/>
            <person name="Sandor L."/>
            <person name="Lee J."/>
            <person name="Lipzen A."/>
            <person name="Pangilinan J."/>
            <person name="LaButti K."/>
            <person name="Hainaut M."/>
            <person name="Henrissat B."/>
            <person name="Grigoriev I.V."/>
            <person name="Spatafora J.W."/>
            <person name="Aime M.C."/>
        </authorList>
    </citation>
    <scope>NUCLEOTIDE SEQUENCE [LARGE SCALE GENOMIC DNA]</scope>
    <source>
        <strain evidence="2 3">MCA 3645</strain>
    </source>
</reference>
<organism evidence="2 3">
    <name type="scientific">Testicularia cyperi</name>
    <dbReference type="NCBI Taxonomy" id="1882483"/>
    <lineage>
        <taxon>Eukaryota</taxon>
        <taxon>Fungi</taxon>
        <taxon>Dikarya</taxon>
        <taxon>Basidiomycota</taxon>
        <taxon>Ustilaginomycotina</taxon>
        <taxon>Ustilaginomycetes</taxon>
        <taxon>Ustilaginales</taxon>
        <taxon>Anthracoideaceae</taxon>
        <taxon>Testicularia</taxon>
    </lineage>
</organism>
<proteinExistence type="predicted"/>
<gene>
    <name evidence="2" type="ORF">BCV70DRAFT_217451</name>
</gene>
<evidence type="ECO:0000256" key="1">
    <source>
        <dbReference type="SAM" id="SignalP"/>
    </source>
</evidence>
<feature type="chain" id="PRO_5016304888" evidence="1">
    <location>
        <begin position="23"/>
        <end position="1191"/>
    </location>
</feature>
<accession>A0A317XN72</accession>
<dbReference type="AlphaFoldDB" id="A0A317XN72"/>
<sequence length="1191" mass="135062">MKIRPFLLISTLLVGLCGLATASGIPINASDSTELRHVTVQKRMAPNRVADLWGQMPVQNLRPLEPERSGTDAEAMEFKYGNFMRLNGMPVFRVQDIYNPEIRPRVQHAMYDFGKVQVWGPNPLRVSDSKERWYLEYHPSGNDIASGELPRWEALRSRLDAVASLEPWFGPNIGPLLYGQQYAQRPGRPQLKGGFTFKGTDKWKGIKNAQIVVPSTYHEAKDLRAVLEQHGFLRLAQRSNSPPTLGVRINREGLVEYKNLAARAAASSSHILRRELPHASSDPQNDWARVHRAVHRFVSEPTLEQGARSEPWYEKYNTLLFYNGAPVFHTSDINDPSRLRLMKEAWLSLRYLQVYGPPFRMDRDYTVQKLYLTDSGEMTLERQDAAELKDRLLELDRLQPDFGKHIGPLLYGVGFRWRADRSKLRAGFTLKGLDKWANIRQAFAVDPRGYPDAKRLREDLDVNGALQLIGGPNNDRVLGVRITSRGFVEFKDLGKRALAWSSHVVKRSPPSDTPNPWSIFDTLLDQRDLMPVQPIVAGTSVAALNEKYGDLMHLNGRPVFQARHATDPNRVRQMRLALYDFGSLQVYAEPSVPGQAHMISRVALEGPFPVFDSVPSAVELESRLQRLRQLESDFGPHIGPLLWGTRFPERTGRSEIFRKAGEAIKGMVRSKWADIEKAYTVDPRSYPDVKTLRQELEHHRYLQLVGGEDNGRLLGVRIMNDGVAKFKELDIGALASSSHLAKRAGPGDVDSWVKLNRVLSYADMRVTQLNQPDLSPASMHRWYGDLIHVNGMPLFRAADSTNEDVRQQMRQSILDFGQIQVYGPSRFTSGPYDFYRIIRGNDDFLYKELPGAATLPSQLERINELEVHFGRNIGPLLYGAPFDTKTQRPKIGKVLDKWKGIESAIVINPNYFDNPRKLREELGRRGFFQISPGGTVNGPVYGVRITSKGLVDFKELAGVASSSSHLVRRDAMLDKRMDGSAPSPWDRISVRMMGVDHNLPRTRHKPTWDALYNDRLFFAGLPVYDVSHNDRGEGLRKMHQALIDHGGVFVYGPDRRDPEQTTVLKFKKLRGAVETIAVSNPDFMSRLREAQALNRKYPVREGPGVAPVIFGLPYPARSYSTKQGPWKGIGKIPSINPMEWSIDELRQKLSQDKYLNMRLNDWYLQVTIDQQGRAIFREFLGRLGPSSSVLH</sequence>
<dbReference type="Proteomes" id="UP000246740">
    <property type="component" value="Unassembled WGS sequence"/>
</dbReference>
<dbReference type="InParanoid" id="A0A317XN72"/>
<name>A0A317XN72_9BASI</name>
<keyword evidence="1" id="KW-0732">Signal</keyword>
<dbReference type="EMBL" id="KZ819194">
    <property type="protein sequence ID" value="PWY99716.1"/>
    <property type="molecule type" value="Genomic_DNA"/>
</dbReference>
<keyword evidence="3" id="KW-1185">Reference proteome</keyword>
<evidence type="ECO:0000313" key="2">
    <source>
        <dbReference type="EMBL" id="PWY99716.1"/>
    </source>
</evidence>
<evidence type="ECO:0000313" key="3">
    <source>
        <dbReference type="Proteomes" id="UP000246740"/>
    </source>
</evidence>
<feature type="signal peptide" evidence="1">
    <location>
        <begin position="1"/>
        <end position="22"/>
    </location>
</feature>
<protein>
    <submittedName>
        <fullName evidence="2">Uncharacterized protein</fullName>
    </submittedName>
</protein>